<evidence type="ECO:0000256" key="1">
    <source>
        <dbReference type="SAM" id="MobiDB-lite"/>
    </source>
</evidence>
<dbReference type="Gene3D" id="3.30.900.10">
    <property type="entry name" value="HORMA domain"/>
    <property type="match status" value="1"/>
</dbReference>
<gene>
    <name evidence="3" type="primary">Aste57867_11197</name>
    <name evidence="2" type="ORF">As57867_011155</name>
    <name evidence="3" type="ORF">ASTE57867_11197</name>
</gene>
<accession>A0A485KTI3</accession>
<reference evidence="3 4" key="1">
    <citation type="submission" date="2019-03" db="EMBL/GenBank/DDBJ databases">
        <authorList>
            <person name="Gaulin E."/>
            <person name="Dumas B."/>
        </authorList>
    </citation>
    <scope>NUCLEOTIDE SEQUENCE [LARGE SCALE GENOMIC DNA]</scope>
    <source>
        <strain evidence="3">CBS 568.67</strain>
    </source>
</reference>
<dbReference type="OrthoDB" id="79704at2759"/>
<proteinExistence type="predicted"/>
<name>A0A485KTI3_9STRA</name>
<dbReference type="InterPro" id="IPR036570">
    <property type="entry name" value="HORMA_dom_sf"/>
</dbReference>
<sequence>MEPQAPSLHTLVRAIFSHYCAARHPVAFPRECFESNDTVCVPLFKRRHLGVLESAQWLHHLVEFGVGESLDHNCLQQVVFATRDSNAVVETLTLDFTDHRAKESNVQAKFMALIKTTSLVLETLPAFPLAVTFDFDMAFHTGRKPYGRWPPPYFVPPLHAMDFQGNVETIALGSVASNGLLCRISLQTPSAPSIPVAANPIAFDKYFDHSAESWYAMVKASILHSKKAQLQHVMKSFPSLEHSMAQSCFGQLVHEGILERRGRRYYMTRARKLPVEKSSIPLTLAGEKDVEPLCQSPTNVDPRPSEPIVEAQTNPEDPTDDFPSSKVALPMHPIVQTTNEVPDIAPLRLQERTSWWSSRTPLIQTDGSVPNNHDFSKTTTVWVMQPVIVVEAE</sequence>
<dbReference type="Proteomes" id="UP000332933">
    <property type="component" value="Unassembled WGS sequence"/>
</dbReference>
<dbReference type="EMBL" id="VJMH01005257">
    <property type="protein sequence ID" value="KAF0698212.1"/>
    <property type="molecule type" value="Genomic_DNA"/>
</dbReference>
<keyword evidence="4" id="KW-1185">Reference proteome</keyword>
<reference evidence="2" key="2">
    <citation type="submission" date="2019-06" db="EMBL/GenBank/DDBJ databases">
        <title>Genomics analysis of Aphanomyces spp. identifies a new class of oomycete effector associated with host adaptation.</title>
        <authorList>
            <person name="Gaulin E."/>
        </authorList>
    </citation>
    <scope>NUCLEOTIDE SEQUENCE</scope>
    <source>
        <strain evidence="2">CBS 578.67</strain>
    </source>
</reference>
<protein>
    <submittedName>
        <fullName evidence="3">Aste57867_11197 protein</fullName>
    </submittedName>
</protein>
<evidence type="ECO:0000313" key="2">
    <source>
        <dbReference type="EMBL" id="KAF0698212.1"/>
    </source>
</evidence>
<evidence type="ECO:0000313" key="4">
    <source>
        <dbReference type="Proteomes" id="UP000332933"/>
    </source>
</evidence>
<evidence type="ECO:0000313" key="3">
    <source>
        <dbReference type="EMBL" id="VFT88064.1"/>
    </source>
</evidence>
<dbReference type="EMBL" id="CAADRA010005278">
    <property type="protein sequence ID" value="VFT88064.1"/>
    <property type="molecule type" value="Genomic_DNA"/>
</dbReference>
<organism evidence="3 4">
    <name type="scientific">Aphanomyces stellatus</name>
    <dbReference type="NCBI Taxonomy" id="120398"/>
    <lineage>
        <taxon>Eukaryota</taxon>
        <taxon>Sar</taxon>
        <taxon>Stramenopiles</taxon>
        <taxon>Oomycota</taxon>
        <taxon>Saprolegniomycetes</taxon>
        <taxon>Saprolegniales</taxon>
        <taxon>Verrucalvaceae</taxon>
        <taxon>Aphanomyces</taxon>
    </lineage>
</organism>
<feature type="region of interest" description="Disordered" evidence="1">
    <location>
        <begin position="292"/>
        <end position="321"/>
    </location>
</feature>
<dbReference type="AlphaFoldDB" id="A0A485KTI3"/>